<evidence type="ECO:0000313" key="2">
    <source>
        <dbReference type="Proteomes" id="UP001066276"/>
    </source>
</evidence>
<dbReference type="Proteomes" id="UP001066276">
    <property type="component" value="Chromosome 3_1"/>
</dbReference>
<protein>
    <submittedName>
        <fullName evidence="1">Uncharacterized protein</fullName>
    </submittedName>
</protein>
<dbReference type="EMBL" id="JANPWB010000005">
    <property type="protein sequence ID" value="KAJ1190097.1"/>
    <property type="molecule type" value="Genomic_DNA"/>
</dbReference>
<proteinExistence type="predicted"/>
<organism evidence="1 2">
    <name type="scientific">Pleurodeles waltl</name>
    <name type="common">Iberian ribbed newt</name>
    <dbReference type="NCBI Taxonomy" id="8319"/>
    <lineage>
        <taxon>Eukaryota</taxon>
        <taxon>Metazoa</taxon>
        <taxon>Chordata</taxon>
        <taxon>Craniata</taxon>
        <taxon>Vertebrata</taxon>
        <taxon>Euteleostomi</taxon>
        <taxon>Amphibia</taxon>
        <taxon>Batrachia</taxon>
        <taxon>Caudata</taxon>
        <taxon>Salamandroidea</taxon>
        <taxon>Salamandridae</taxon>
        <taxon>Pleurodelinae</taxon>
        <taxon>Pleurodeles</taxon>
    </lineage>
</organism>
<keyword evidence="2" id="KW-1185">Reference proteome</keyword>
<dbReference type="AlphaFoldDB" id="A0AAV7UR71"/>
<name>A0AAV7UR71_PLEWA</name>
<reference evidence="1" key="1">
    <citation type="journal article" date="2022" name="bioRxiv">
        <title>Sequencing and chromosome-scale assembly of the giantPleurodeles waltlgenome.</title>
        <authorList>
            <person name="Brown T."/>
            <person name="Elewa A."/>
            <person name="Iarovenko S."/>
            <person name="Subramanian E."/>
            <person name="Araus A.J."/>
            <person name="Petzold A."/>
            <person name="Susuki M."/>
            <person name="Suzuki K.-i.T."/>
            <person name="Hayashi T."/>
            <person name="Toyoda A."/>
            <person name="Oliveira C."/>
            <person name="Osipova E."/>
            <person name="Leigh N.D."/>
            <person name="Simon A."/>
            <person name="Yun M.H."/>
        </authorList>
    </citation>
    <scope>NUCLEOTIDE SEQUENCE</scope>
    <source>
        <strain evidence="1">20211129_DDA</strain>
        <tissue evidence="1">Liver</tissue>
    </source>
</reference>
<comment type="caution">
    <text evidence="1">The sequence shown here is derived from an EMBL/GenBank/DDBJ whole genome shotgun (WGS) entry which is preliminary data.</text>
</comment>
<evidence type="ECO:0000313" key="1">
    <source>
        <dbReference type="EMBL" id="KAJ1190097.1"/>
    </source>
</evidence>
<sequence length="115" mass="12381">MLKYLVREVSIYLFFLPIPSETEREKTDYAGNARGSQSAVHVRAARTYISTRAASREQAGRADCRLLPLALIASPAAWGIGLERASGLGEGVLPAAHELLPEPLLPRGLLASSPQ</sequence>
<gene>
    <name evidence="1" type="ORF">NDU88_006836</name>
</gene>
<accession>A0AAV7UR71</accession>